<evidence type="ECO:0000259" key="2">
    <source>
        <dbReference type="PROSITE" id="PS51459"/>
    </source>
</evidence>
<reference evidence="4 6" key="2">
    <citation type="submission" date="2018-06" db="EMBL/GenBank/DDBJ databases">
        <authorList>
            <consortium name="Pathogen Informatics"/>
            <person name="Doyle S."/>
        </authorList>
    </citation>
    <scope>NUCLEOTIDE SEQUENCE [LARGE SCALE GENOMIC DNA]</scope>
    <source>
        <strain evidence="4 6">NCTC12438</strain>
    </source>
</reference>
<protein>
    <submittedName>
        <fullName evidence="4">Ankyrin repeat-containing protein</fullName>
    </submittedName>
</protein>
<dbReference type="SUPFAM" id="SSF140931">
    <property type="entry name" value="Fic-like"/>
    <property type="match status" value="1"/>
</dbReference>
<name>A0A378IKN8_9GAMM</name>
<evidence type="ECO:0000313" key="6">
    <source>
        <dbReference type="Proteomes" id="UP000255316"/>
    </source>
</evidence>
<feature type="domain" description="Fido" evidence="2">
    <location>
        <begin position="207"/>
        <end position="336"/>
    </location>
</feature>
<dbReference type="Gene3D" id="1.10.3290.10">
    <property type="entry name" value="Fido-like domain"/>
    <property type="match status" value="1"/>
</dbReference>
<gene>
    <name evidence="3" type="ORF">Lcin_0276</name>
    <name evidence="4" type="ORF">NCTC12438_01672</name>
</gene>
<evidence type="ECO:0000313" key="5">
    <source>
        <dbReference type="Proteomes" id="UP000054854"/>
    </source>
</evidence>
<dbReference type="STRING" id="28085.Lcin_0276"/>
<keyword evidence="5" id="KW-1185">Reference proteome</keyword>
<accession>A0A378IKN8</accession>
<feature type="compositionally biased region" description="Basic and acidic residues" evidence="1">
    <location>
        <begin position="359"/>
        <end position="371"/>
    </location>
</feature>
<sequence>MFNPIQRNRKQIVSEKFEKAPGCYYLQFMPEFHAAHLWRFVIDGNRQDTGPLTFDVGNKGEPGYLVEMMKGLDYIAATLHQPLTCNFIEQLHDECIKNVKINIEAHNQKFDQLRSTENQAEVINIDPPKPVPMLNIRNNIPVNFGLLCVYPCDSPLKEVLENKANITKNGLLEVLDYINSTNEQYGNILSLTRVARSLDEQDETIDIKNFDFEQLQDLISNENKIVLRSEGVDNNLLKKIMSDLILDYQSKIEKAKDDTDKIKIIAKFIQKLEILHPFTDANCRTFCILLLNKLLLENKLTPAIMDNPNRFDGFANQELAEEIIEGQEKFLSFNNYHRCDELSKEVIKNLKPASSNKEVSIRENSRKEIDQNHAQQSLIEKKPALQTICKAFKDKLRTLRDIKDDQVNPTPSNRF</sequence>
<dbReference type="Proteomes" id="UP000255316">
    <property type="component" value="Unassembled WGS sequence"/>
</dbReference>
<dbReference type="PROSITE" id="PS51459">
    <property type="entry name" value="FIDO"/>
    <property type="match status" value="1"/>
</dbReference>
<dbReference type="Proteomes" id="UP000054854">
    <property type="component" value="Unassembled WGS sequence"/>
</dbReference>
<dbReference type="InterPro" id="IPR003812">
    <property type="entry name" value="Fido"/>
</dbReference>
<evidence type="ECO:0000313" key="3">
    <source>
        <dbReference type="EMBL" id="KTC93238.1"/>
    </source>
</evidence>
<dbReference type="InterPro" id="IPR036597">
    <property type="entry name" value="Fido-like_dom_sf"/>
</dbReference>
<dbReference type="AlphaFoldDB" id="A0A378IKN8"/>
<feature type="region of interest" description="Disordered" evidence="1">
    <location>
        <begin position="357"/>
        <end position="376"/>
    </location>
</feature>
<dbReference type="OrthoDB" id="5649256at2"/>
<proteinExistence type="predicted"/>
<dbReference type="EMBL" id="UGNX01000001">
    <property type="protein sequence ID" value="STX35061.1"/>
    <property type="molecule type" value="Genomic_DNA"/>
</dbReference>
<organism evidence="4 6">
    <name type="scientific">Legionella cincinnatiensis</name>
    <dbReference type="NCBI Taxonomy" id="28085"/>
    <lineage>
        <taxon>Bacteria</taxon>
        <taxon>Pseudomonadati</taxon>
        <taxon>Pseudomonadota</taxon>
        <taxon>Gammaproteobacteria</taxon>
        <taxon>Legionellales</taxon>
        <taxon>Legionellaceae</taxon>
        <taxon>Legionella</taxon>
    </lineage>
</organism>
<dbReference type="RefSeq" id="WP_058463521.1">
    <property type="nucleotide sequence ID" value="NZ_CAAAHQ010000001.1"/>
</dbReference>
<reference evidence="3 5" key="1">
    <citation type="submission" date="2015-11" db="EMBL/GenBank/DDBJ databases">
        <title>Genomic analysis of 38 Legionella species identifies large and diverse effector repertoires.</title>
        <authorList>
            <person name="Burstein D."/>
            <person name="Amaro F."/>
            <person name="Zusman T."/>
            <person name="Lifshitz Z."/>
            <person name="Cohen O."/>
            <person name="Gilbert J.A."/>
            <person name="Pupko T."/>
            <person name="Shuman H.A."/>
            <person name="Segal G."/>
        </authorList>
    </citation>
    <scope>NUCLEOTIDE SEQUENCE [LARGE SCALE GENOMIC DNA]</scope>
    <source>
        <strain evidence="3 5">CDC#72-OH-14</strain>
    </source>
</reference>
<dbReference type="EMBL" id="LNXX01000005">
    <property type="protein sequence ID" value="KTC93238.1"/>
    <property type="molecule type" value="Genomic_DNA"/>
</dbReference>
<evidence type="ECO:0000313" key="4">
    <source>
        <dbReference type="EMBL" id="STX35061.1"/>
    </source>
</evidence>
<evidence type="ECO:0000256" key="1">
    <source>
        <dbReference type="SAM" id="MobiDB-lite"/>
    </source>
</evidence>